<dbReference type="GeneID" id="17322477"/>
<evidence type="ECO:0000256" key="1">
    <source>
        <dbReference type="SAM" id="Phobius"/>
    </source>
</evidence>
<dbReference type="PANTHER" id="PTHR20961:SF38">
    <property type="entry name" value="PROTEIN O-LINKED-MANNOSE BETA-1,4-N-ACETYLGLUCOSAMINYLTRANSFERASE 2"/>
    <property type="match status" value="1"/>
</dbReference>
<feature type="transmembrane region" description="Helical" evidence="1">
    <location>
        <begin position="25"/>
        <end position="42"/>
    </location>
</feature>
<dbReference type="KEGG" id="ccp:CHC_T00003514001"/>
<dbReference type="Proteomes" id="UP000012073">
    <property type="component" value="Unassembled WGS sequence"/>
</dbReference>
<keyword evidence="1" id="KW-0812">Transmembrane</keyword>
<dbReference type="OrthoDB" id="1892506at2759"/>
<dbReference type="RefSeq" id="XP_005714762.1">
    <property type="nucleotide sequence ID" value="XM_005714705.1"/>
</dbReference>
<accession>R7QAZ0</accession>
<keyword evidence="1" id="KW-1133">Transmembrane helix</keyword>
<dbReference type="PANTHER" id="PTHR20961">
    <property type="entry name" value="GLYCOSYLTRANSFERASE"/>
    <property type="match status" value="1"/>
</dbReference>
<proteinExistence type="predicted"/>
<dbReference type="EMBL" id="HG001711">
    <property type="protein sequence ID" value="CDF34943.1"/>
    <property type="molecule type" value="Genomic_DNA"/>
</dbReference>
<keyword evidence="3" id="KW-1185">Reference proteome</keyword>
<dbReference type="PhylomeDB" id="R7QAZ0"/>
<dbReference type="InterPro" id="IPR007657">
    <property type="entry name" value="Glycosyltransferase_61"/>
</dbReference>
<protein>
    <submittedName>
        <fullName evidence="2">Uncharacterized protein</fullName>
    </submittedName>
</protein>
<evidence type="ECO:0000313" key="3">
    <source>
        <dbReference type="Proteomes" id="UP000012073"/>
    </source>
</evidence>
<reference evidence="3" key="1">
    <citation type="journal article" date="2013" name="Proc. Natl. Acad. Sci. U.S.A.">
        <title>Genome structure and metabolic features in the red seaweed Chondrus crispus shed light on evolution of the Archaeplastida.</title>
        <authorList>
            <person name="Collen J."/>
            <person name="Porcel B."/>
            <person name="Carre W."/>
            <person name="Ball S.G."/>
            <person name="Chaparro C."/>
            <person name="Tonon T."/>
            <person name="Barbeyron T."/>
            <person name="Michel G."/>
            <person name="Noel B."/>
            <person name="Valentin K."/>
            <person name="Elias M."/>
            <person name="Artiguenave F."/>
            <person name="Arun A."/>
            <person name="Aury J.M."/>
            <person name="Barbosa-Neto J.F."/>
            <person name="Bothwell J.H."/>
            <person name="Bouget F.Y."/>
            <person name="Brillet L."/>
            <person name="Cabello-Hurtado F."/>
            <person name="Capella-Gutierrez S."/>
            <person name="Charrier B."/>
            <person name="Cladiere L."/>
            <person name="Cock J.M."/>
            <person name="Coelho S.M."/>
            <person name="Colleoni C."/>
            <person name="Czjzek M."/>
            <person name="Da Silva C."/>
            <person name="Delage L."/>
            <person name="Denoeud F."/>
            <person name="Deschamps P."/>
            <person name="Dittami S.M."/>
            <person name="Gabaldon T."/>
            <person name="Gachon C.M."/>
            <person name="Groisillier A."/>
            <person name="Herve C."/>
            <person name="Jabbari K."/>
            <person name="Katinka M."/>
            <person name="Kloareg B."/>
            <person name="Kowalczyk N."/>
            <person name="Labadie K."/>
            <person name="Leblanc C."/>
            <person name="Lopez P.J."/>
            <person name="McLachlan D.H."/>
            <person name="Meslet-Cladiere L."/>
            <person name="Moustafa A."/>
            <person name="Nehr Z."/>
            <person name="Nyvall Collen P."/>
            <person name="Panaud O."/>
            <person name="Partensky F."/>
            <person name="Poulain J."/>
            <person name="Rensing S.A."/>
            <person name="Rousvoal S."/>
            <person name="Samson G."/>
            <person name="Symeonidi A."/>
            <person name="Weissenbach J."/>
            <person name="Zambounis A."/>
            <person name="Wincker P."/>
            <person name="Boyen C."/>
        </authorList>
    </citation>
    <scope>NUCLEOTIDE SEQUENCE [LARGE SCALE GENOMIC DNA]</scope>
    <source>
        <strain evidence="3">cv. Stackhouse</strain>
    </source>
</reference>
<evidence type="ECO:0000313" key="2">
    <source>
        <dbReference type="EMBL" id="CDF34943.1"/>
    </source>
</evidence>
<dbReference type="AlphaFoldDB" id="R7QAZ0"/>
<gene>
    <name evidence="2" type="ORF">CHC_T00003514001</name>
</gene>
<name>R7QAZ0_CHOCR</name>
<dbReference type="GO" id="GO:0016757">
    <property type="term" value="F:glycosyltransferase activity"/>
    <property type="evidence" value="ECO:0007669"/>
    <property type="project" value="InterPro"/>
</dbReference>
<dbReference type="Gramene" id="CDF34943">
    <property type="protein sequence ID" value="CDF34943"/>
    <property type="gene ID" value="CHC_T00003514001"/>
</dbReference>
<organism evidence="2 3">
    <name type="scientific">Chondrus crispus</name>
    <name type="common">Carrageen Irish moss</name>
    <name type="synonym">Polymorpha crispa</name>
    <dbReference type="NCBI Taxonomy" id="2769"/>
    <lineage>
        <taxon>Eukaryota</taxon>
        <taxon>Rhodophyta</taxon>
        <taxon>Florideophyceae</taxon>
        <taxon>Rhodymeniophycidae</taxon>
        <taxon>Gigartinales</taxon>
        <taxon>Gigartinaceae</taxon>
        <taxon>Chondrus</taxon>
    </lineage>
</organism>
<keyword evidence="1" id="KW-0472">Membrane</keyword>
<sequence length="551" mass="62159">MRISTTSALARVRVLCPSTQSRRNCILFLAAATILLAIFPIARELRPSTQPADSCHLIGINPAAKELWQFSTRSLCLSSSICLNAGYPGGALYHASSLSSTKCHVDNQDFSATNVKWPSLLNSTQHTCSDFQYGFVYCAHGTDLRRALPVCPKVRPLSISVLQTARWYEDISILIPDYAYSRNMYHFANPVLDLVRVVEHLEVLLDRWGKENVRGPGGLPYFKSRTARVKQLRLFFQGSKSIPLAHRWKREFMLMLIQDRMEQRGLNVTLYFLPDIDDQSGHLCFRNALIMGRRGHYDVWPFPNSTEVPLDGFSVPEEAVSLKRTVYKNLDIRTRLPSAHHQQAKTAVSEVPPLTVAYAKREGKPSSDGHYKAGAMRKFFDDDEKWFADMLKNETDAAGAKLVVISASSAQNLTTQVKDIFQAGFIVGIHGANLVNSMFMLPFGVLMEIFPNSVDHKCYMAGSNSGLKYLSFEASEQAGVVESGCYYKDSFCKSDPRQRRVKLGAIADRTMVRELFKEGIQHLLQLRRRFPDGIPVRYNRGTMYFEIKESV</sequence>